<sequence length="136" mass="15923">MEKELIELMRNQESQLEALLILLKVQQDMIMKKDTFGLEGLVDKLNECSKIIAKEEVARRKFLGEYSLVDIINKCNNEELKHVYEKLRNTLNEIILQKETNSLLLKQELIFTNKMLNVINPDREIKTYNSVGGLRK</sequence>
<dbReference type="RefSeq" id="WP_035762194.1">
    <property type="nucleotide sequence ID" value="NZ_AP019716.1"/>
</dbReference>
<reference evidence="2 3" key="1">
    <citation type="submission" date="2019-05" db="EMBL/GenBank/DDBJ databases">
        <authorList>
            <person name="Schori C."/>
            <person name="Ahrens C."/>
        </authorList>
    </citation>
    <scope>NUCLEOTIDE SEQUENCE [LARGE SCALE GENOMIC DNA]</scope>
    <source>
        <strain evidence="2 3">DSM 10702</strain>
    </source>
</reference>
<name>A0AAP9RGT8_CLOBU</name>
<proteinExistence type="predicted"/>
<dbReference type="Gene3D" id="1.20.58.300">
    <property type="entry name" value="FlgN-like"/>
    <property type="match status" value="1"/>
</dbReference>
<dbReference type="Pfam" id="PF05130">
    <property type="entry name" value="FlgN"/>
    <property type="match status" value="1"/>
</dbReference>
<dbReference type="EMBL" id="CP040626">
    <property type="protein sequence ID" value="QMW92138.1"/>
    <property type="molecule type" value="Genomic_DNA"/>
</dbReference>
<gene>
    <name evidence="2" type="ORF">FF104_14470</name>
</gene>
<dbReference type="GeneID" id="92945401"/>
<dbReference type="GO" id="GO:0044780">
    <property type="term" value="P:bacterial-type flagellum assembly"/>
    <property type="evidence" value="ECO:0007669"/>
    <property type="project" value="InterPro"/>
</dbReference>
<evidence type="ECO:0000313" key="2">
    <source>
        <dbReference type="EMBL" id="QMW92138.1"/>
    </source>
</evidence>
<evidence type="ECO:0000256" key="1">
    <source>
        <dbReference type="ARBA" id="ARBA00022795"/>
    </source>
</evidence>
<keyword evidence="2" id="KW-0282">Flagellum</keyword>
<evidence type="ECO:0000313" key="3">
    <source>
        <dbReference type="Proteomes" id="UP000515243"/>
    </source>
</evidence>
<dbReference type="SUPFAM" id="SSF140566">
    <property type="entry name" value="FlgN-like"/>
    <property type="match status" value="1"/>
</dbReference>
<accession>A0AAP9RGT8</accession>
<dbReference type="Proteomes" id="UP000515243">
    <property type="component" value="Chromosome 1"/>
</dbReference>
<keyword evidence="2" id="KW-0969">Cilium</keyword>
<dbReference type="AlphaFoldDB" id="A0AAP9RGT8"/>
<dbReference type="InterPro" id="IPR007809">
    <property type="entry name" value="FlgN-like"/>
</dbReference>
<keyword evidence="1" id="KW-1005">Bacterial flagellum biogenesis</keyword>
<organism evidence="2 3">
    <name type="scientific">Clostridium butyricum</name>
    <dbReference type="NCBI Taxonomy" id="1492"/>
    <lineage>
        <taxon>Bacteria</taxon>
        <taxon>Bacillati</taxon>
        <taxon>Bacillota</taxon>
        <taxon>Clostridia</taxon>
        <taxon>Eubacteriales</taxon>
        <taxon>Clostridiaceae</taxon>
        <taxon>Clostridium</taxon>
    </lineage>
</organism>
<keyword evidence="2" id="KW-0966">Cell projection</keyword>
<dbReference type="InterPro" id="IPR036679">
    <property type="entry name" value="FlgN-like_sf"/>
</dbReference>
<protein>
    <submittedName>
        <fullName evidence="2">Flagellar protein FlgN</fullName>
    </submittedName>
</protein>